<evidence type="ECO:0000313" key="2">
    <source>
        <dbReference type="Proteomes" id="UP000237000"/>
    </source>
</evidence>
<evidence type="ECO:0000313" key="1">
    <source>
        <dbReference type="EMBL" id="PON50925.1"/>
    </source>
</evidence>
<reference evidence="2" key="1">
    <citation type="submission" date="2016-06" db="EMBL/GenBank/DDBJ databases">
        <title>Parallel loss of symbiosis genes in relatives of nitrogen-fixing non-legume Parasponia.</title>
        <authorList>
            <person name="Van Velzen R."/>
            <person name="Holmer R."/>
            <person name="Bu F."/>
            <person name="Rutten L."/>
            <person name="Van Zeijl A."/>
            <person name="Liu W."/>
            <person name="Santuari L."/>
            <person name="Cao Q."/>
            <person name="Sharma T."/>
            <person name="Shen D."/>
            <person name="Roswanjaya Y."/>
            <person name="Wardhani T."/>
            <person name="Kalhor M.S."/>
            <person name="Jansen J."/>
            <person name="Van den Hoogen J."/>
            <person name="Gungor B."/>
            <person name="Hartog M."/>
            <person name="Hontelez J."/>
            <person name="Verver J."/>
            <person name="Yang W.-C."/>
            <person name="Schijlen E."/>
            <person name="Repin R."/>
            <person name="Schilthuizen M."/>
            <person name="Schranz E."/>
            <person name="Heidstra R."/>
            <person name="Miyata K."/>
            <person name="Fedorova E."/>
            <person name="Kohlen W."/>
            <person name="Bisseling T."/>
            <person name="Smit S."/>
            <person name="Geurts R."/>
        </authorList>
    </citation>
    <scope>NUCLEOTIDE SEQUENCE [LARGE SCALE GENOMIC DNA]</scope>
    <source>
        <strain evidence="2">cv. RG33-2</strain>
    </source>
</reference>
<gene>
    <name evidence="1" type="ORF">TorRG33x02_312680</name>
</gene>
<dbReference type="Proteomes" id="UP000237000">
    <property type="component" value="Unassembled WGS sequence"/>
</dbReference>
<keyword evidence="2" id="KW-1185">Reference proteome</keyword>
<organism evidence="1 2">
    <name type="scientific">Trema orientale</name>
    <name type="common">Charcoal tree</name>
    <name type="synonym">Celtis orientalis</name>
    <dbReference type="NCBI Taxonomy" id="63057"/>
    <lineage>
        <taxon>Eukaryota</taxon>
        <taxon>Viridiplantae</taxon>
        <taxon>Streptophyta</taxon>
        <taxon>Embryophyta</taxon>
        <taxon>Tracheophyta</taxon>
        <taxon>Spermatophyta</taxon>
        <taxon>Magnoliopsida</taxon>
        <taxon>eudicotyledons</taxon>
        <taxon>Gunneridae</taxon>
        <taxon>Pentapetalae</taxon>
        <taxon>rosids</taxon>
        <taxon>fabids</taxon>
        <taxon>Rosales</taxon>
        <taxon>Cannabaceae</taxon>
        <taxon>Trema</taxon>
    </lineage>
</organism>
<dbReference type="InParanoid" id="A0A2P5BQ79"/>
<protein>
    <submittedName>
        <fullName evidence="1">Uncharacterized protein</fullName>
    </submittedName>
</protein>
<dbReference type="AlphaFoldDB" id="A0A2P5BQ79"/>
<sequence>MKKLGGLECLNNLMSGTISVAAENASGTVDDTNRVGAITIVIAVKPIVPHFKRRLFTCSIGVEAEFQEILASCSLKNSENPRRVPINDVPIARSEKASTMYETPLHLTLKQEFAVIGSPRKQFNRVNNLVSAGREGKGNGIPNKKCYQRNKTTKENRNPYSCKITAQIRT</sequence>
<proteinExistence type="predicted"/>
<dbReference type="OrthoDB" id="10288495at2759"/>
<dbReference type="EMBL" id="JXTC01000480">
    <property type="protein sequence ID" value="PON50925.1"/>
    <property type="molecule type" value="Genomic_DNA"/>
</dbReference>
<comment type="caution">
    <text evidence="1">The sequence shown here is derived from an EMBL/GenBank/DDBJ whole genome shotgun (WGS) entry which is preliminary data.</text>
</comment>
<accession>A0A2P5BQ79</accession>
<name>A0A2P5BQ79_TREOI</name>